<keyword evidence="3" id="KW-0862">Zinc</keyword>
<name>A0ABQ7HVC2_9MICR</name>
<evidence type="ECO:0000313" key="7">
    <source>
        <dbReference type="Proteomes" id="UP001516464"/>
    </source>
</evidence>
<organism evidence="6 7">
    <name type="scientific">Astathelohania contejeani</name>
    <dbReference type="NCBI Taxonomy" id="164912"/>
    <lineage>
        <taxon>Eukaryota</taxon>
        <taxon>Fungi</taxon>
        <taxon>Fungi incertae sedis</taxon>
        <taxon>Microsporidia</taxon>
        <taxon>Astathelohaniidae</taxon>
        <taxon>Astathelohania</taxon>
    </lineage>
</organism>
<evidence type="ECO:0000256" key="2">
    <source>
        <dbReference type="ARBA" id="ARBA00022771"/>
    </source>
</evidence>
<proteinExistence type="predicted"/>
<dbReference type="InterPro" id="IPR013087">
    <property type="entry name" value="Znf_C2H2_type"/>
</dbReference>
<evidence type="ECO:0000256" key="3">
    <source>
        <dbReference type="ARBA" id="ARBA00022833"/>
    </source>
</evidence>
<feature type="domain" description="C2H2-type" evidence="5">
    <location>
        <begin position="101"/>
        <end position="128"/>
    </location>
</feature>
<dbReference type="PANTHER" id="PTHR23235">
    <property type="entry name" value="KRUEPPEL-LIKE TRANSCRIPTION FACTOR"/>
    <property type="match status" value="1"/>
</dbReference>
<dbReference type="PANTHER" id="PTHR23235:SF120">
    <property type="entry name" value="KRUPPEL-LIKE FACTOR 15"/>
    <property type="match status" value="1"/>
</dbReference>
<sequence>MYLLLNFIIIYFYQVKIEIKEIENANEEKIDIKDEPLEDEKEIKNVNEEEIDIKDETLEDENLEQIVEEPECGDLFSMTIGKLCPYICADDKPYIENHRQYICTKCRKQFNFQSHLKRHIRTHTGEKPFKCVQCKKKFSQHSSLKIHMRTHTGEKPFKCDQCKKKFRHRNSLKIHMRTHTGEKLYMYMCNIWGPTQAKSSSVTKIMKRVYH</sequence>
<evidence type="ECO:0000256" key="1">
    <source>
        <dbReference type="ARBA" id="ARBA00022723"/>
    </source>
</evidence>
<comment type="caution">
    <text evidence="6">The sequence shown here is derived from an EMBL/GenBank/DDBJ whole genome shotgun (WGS) entry which is preliminary data.</text>
</comment>
<dbReference type="EMBL" id="SBIQ01000471">
    <property type="protein sequence ID" value="KAF7676621.1"/>
    <property type="molecule type" value="Genomic_DNA"/>
</dbReference>
<dbReference type="Proteomes" id="UP001516464">
    <property type="component" value="Unassembled WGS sequence"/>
</dbReference>
<reference evidence="6 7" key="1">
    <citation type="submission" date="2019-01" db="EMBL/GenBank/DDBJ databases">
        <title>Genomes sequencing and comparative genomics of infectious freshwater microsporidia, Cucumispora dikerogammari and Thelohania contejeani.</title>
        <authorList>
            <person name="Cormier A."/>
            <person name="Giraud I."/>
            <person name="Wattier R."/>
            <person name="Teixeira M."/>
            <person name="Grandjean F."/>
            <person name="Rigaud T."/>
            <person name="Cordaux R."/>
        </authorList>
    </citation>
    <scope>NUCLEOTIDE SEQUENCE [LARGE SCALE GENOMIC DNA]</scope>
    <source>
        <strain evidence="6">T1</strain>
        <tissue evidence="6">Spores</tissue>
    </source>
</reference>
<dbReference type="PROSITE" id="PS50157">
    <property type="entry name" value="ZINC_FINGER_C2H2_2"/>
    <property type="match status" value="3"/>
</dbReference>
<dbReference type="SMART" id="SM00355">
    <property type="entry name" value="ZnF_C2H2"/>
    <property type="match status" value="3"/>
</dbReference>
<accession>A0ABQ7HVC2</accession>
<feature type="domain" description="C2H2-type" evidence="5">
    <location>
        <begin position="129"/>
        <end position="156"/>
    </location>
</feature>
<dbReference type="SUPFAM" id="SSF57667">
    <property type="entry name" value="beta-beta-alpha zinc fingers"/>
    <property type="match status" value="2"/>
</dbReference>
<dbReference type="Pfam" id="PF00096">
    <property type="entry name" value="zf-C2H2"/>
    <property type="match status" value="3"/>
</dbReference>
<dbReference type="InterPro" id="IPR036236">
    <property type="entry name" value="Znf_C2H2_sf"/>
</dbReference>
<dbReference type="Gene3D" id="3.30.160.60">
    <property type="entry name" value="Classic Zinc Finger"/>
    <property type="match status" value="3"/>
</dbReference>
<gene>
    <name evidence="6" type="primary">ZNF664</name>
    <name evidence="6" type="ORF">TCON_2668</name>
</gene>
<evidence type="ECO:0000256" key="4">
    <source>
        <dbReference type="PROSITE-ProRule" id="PRU00042"/>
    </source>
</evidence>
<dbReference type="PROSITE" id="PS00028">
    <property type="entry name" value="ZINC_FINGER_C2H2_1"/>
    <property type="match status" value="3"/>
</dbReference>
<evidence type="ECO:0000259" key="5">
    <source>
        <dbReference type="PROSITE" id="PS50157"/>
    </source>
</evidence>
<feature type="domain" description="C2H2-type" evidence="5">
    <location>
        <begin position="157"/>
        <end position="184"/>
    </location>
</feature>
<evidence type="ECO:0000313" key="6">
    <source>
        <dbReference type="EMBL" id="KAF7676621.1"/>
    </source>
</evidence>
<keyword evidence="7" id="KW-1185">Reference proteome</keyword>
<keyword evidence="1" id="KW-0479">Metal-binding</keyword>
<keyword evidence="2 4" id="KW-0863">Zinc-finger</keyword>
<protein>
    <submittedName>
        <fullName evidence="6">Zinc finger protein</fullName>
    </submittedName>
</protein>